<feature type="domain" description="Protein NO VEIN C-terminal" evidence="1">
    <location>
        <begin position="144"/>
        <end position="231"/>
    </location>
</feature>
<proteinExistence type="predicted"/>
<evidence type="ECO:0000259" key="1">
    <source>
        <dbReference type="Pfam" id="PF13020"/>
    </source>
</evidence>
<dbReference type="eggNOG" id="ENOG5031XU4">
    <property type="taxonomic scope" value="Bacteria"/>
</dbReference>
<evidence type="ECO:0000313" key="3">
    <source>
        <dbReference type="Proteomes" id="UP000000370"/>
    </source>
</evidence>
<organism evidence="2 3">
    <name type="scientific">Lachnoclostridium phytofermentans (strain ATCC 700394 / DSM 18823 / ISDg)</name>
    <name type="common">Clostridium phytofermentans</name>
    <dbReference type="NCBI Taxonomy" id="357809"/>
    <lineage>
        <taxon>Bacteria</taxon>
        <taxon>Bacillati</taxon>
        <taxon>Bacillota</taxon>
        <taxon>Clostridia</taxon>
        <taxon>Lachnospirales</taxon>
        <taxon>Lachnospiraceae</taxon>
    </lineage>
</organism>
<dbReference type="AlphaFoldDB" id="A9KPK4"/>
<accession>A9KPK4</accession>
<name>A9KPK4_LACP7</name>
<gene>
    <name evidence="2" type="ordered locus">Cphy_2920</name>
</gene>
<evidence type="ECO:0000313" key="2">
    <source>
        <dbReference type="EMBL" id="ABX43278.1"/>
    </source>
</evidence>
<protein>
    <recommendedName>
        <fullName evidence="1">Protein NO VEIN C-terminal domain-containing protein</fullName>
    </recommendedName>
</protein>
<sequence length="262" mass="30589">MDKKNKLGLIVAFYLSKYDRDGVKNLGYKSFNQAFNNIGEILGIKPNTIKNMREQFDPLFENSRVGWYQRELSPSRNQVLEIYDNFSELALRDVVLDIIYNVKKNERIEEIELYIETMNIDDDDDKNDRSTRSYTTRGMSGKKAEKIFILKFEEGEFSEYKGELIDKTEHGCGYDFELKGDENLYFEVKGLLDKCSNILFTDKEWSVANQYGSRYILVLVSYVDQDNPLVKFIVNPVDKLSPKKKIEKVISVKWIADIKDTI</sequence>
<dbReference type="RefSeq" id="WP_012200929.1">
    <property type="nucleotide sequence ID" value="NC_010001.1"/>
</dbReference>
<dbReference type="OrthoDB" id="9779761at2"/>
<dbReference type="Proteomes" id="UP000000370">
    <property type="component" value="Chromosome"/>
</dbReference>
<dbReference type="InterPro" id="IPR024975">
    <property type="entry name" value="NOV_C"/>
</dbReference>
<dbReference type="HOGENOM" id="CLU_1061443_0_0_9"/>
<dbReference type="EMBL" id="CP000885">
    <property type="protein sequence ID" value="ABX43278.1"/>
    <property type="molecule type" value="Genomic_DNA"/>
</dbReference>
<keyword evidence="3" id="KW-1185">Reference proteome</keyword>
<reference evidence="3" key="1">
    <citation type="submission" date="2007-11" db="EMBL/GenBank/DDBJ databases">
        <title>Complete genome sequence of Clostridium phytofermentans ISDg.</title>
        <authorList>
            <person name="Leschine S.B."/>
            <person name="Warnick T.A."/>
            <person name="Blanchard J.L."/>
            <person name="Schnell D.J."/>
            <person name="Petit E.L."/>
            <person name="LaTouf W.G."/>
            <person name="Copeland A."/>
            <person name="Lucas S."/>
            <person name="Lapidus A."/>
            <person name="Barry K."/>
            <person name="Glavina del Rio T."/>
            <person name="Dalin E."/>
            <person name="Tice H."/>
            <person name="Pitluck S."/>
            <person name="Kiss H."/>
            <person name="Brettin T."/>
            <person name="Bruce D."/>
            <person name="Detter J.C."/>
            <person name="Han C."/>
            <person name="Kuske C."/>
            <person name="Schmutz J."/>
            <person name="Larimer F."/>
            <person name="Land M."/>
            <person name="Hauser L."/>
            <person name="Kyrpides N."/>
            <person name="Kim E.A."/>
            <person name="Richardson P."/>
        </authorList>
    </citation>
    <scope>NUCLEOTIDE SEQUENCE [LARGE SCALE GENOMIC DNA]</scope>
    <source>
        <strain evidence="3">ATCC 700394 / DSM 18823 / ISDg</strain>
    </source>
</reference>
<dbReference type="KEGG" id="cpy:Cphy_2920"/>
<dbReference type="Pfam" id="PF13020">
    <property type="entry name" value="NOV_C"/>
    <property type="match status" value="1"/>
</dbReference>